<sequence length="458" mass="53475">MPVNINPIFPLSYNLADGRKKYVLFCGAGVSKDAGSPTGWDILLETLKLVRTQEESENKEYTDNEMETYYEENFKDFTYSEIIESLFPSMEEQREFLEKLFENKAPGKAHKLIAEWVKAGLIRFIITTNFDSSIEHSLDNAGLRGKYSVITDGKQVLTSKPWNHVENCRVYKVHGTIEQGEIKNTKKDLEKLDRDLEKDFLDIIERHGVIVLGYAGNNDDKAVMDCFNGRRFKGYTLYWTVHDNRIDDNVQELVERQDGRFIDIQSASDFLEEVLNRVEIARRGTEQTSEAVAQVRFKNLITSSSDIEIRQTIDEERRKLEKYFGNILDEVDGKNYESLWDGYLATFNYSLNLLSLFDQIIKYQNKYWENISPIFEEIHSLNKNRSKYGKDGLVNYYFFTLLEIVGGILLENKAFELLRSLLDIKRLNYRKDGMEPVLDWDMQAQFIEVKNEEEVKEK</sequence>
<dbReference type="EMBL" id="MT631373">
    <property type="protein sequence ID" value="QNO49190.1"/>
    <property type="molecule type" value="Genomic_DNA"/>
</dbReference>
<proteinExistence type="predicted"/>
<dbReference type="SUPFAM" id="SSF52467">
    <property type="entry name" value="DHS-like NAD/FAD-binding domain"/>
    <property type="match status" value="1"/>
</dbReference>
<organism evidence="1">
    <name type="scientific">Candidatus Methanogaster sp. ANME-2c ERB4</name>
    <dbReference type="NCBI Taxonomy" id="2759911"/>
    <lineage>
        <taxon>Archaea</taxon>
        <taxon>Methanobacteriati</taxon>
        <taxon>Methanobacteriota</taxon>
        <taxon>Stenosarchaea group</taxon>
        <taxon>Methanomicrobia</taxon>
        <taxon>Methanosarcinales</taxon>
        <taxon>ANME-2 cluster</taxon>
        <taxon>Candidatus Methanogasteraceae</taxon>
        <taxon>Candidatus Methanogaster</taxon>
    </lineage>
</organism>
<protein>
    <submittedName>
        <fullName evidence="1">Uncharacterized protein</fullName>
    </submittedName>
</protein>
<dbReference type="AlphaFoldDB" id="A0A7G9YMF6"/>
<dbReference type="Pfam" id="PF13289">
    <property type="entry name" value="SIR2_2"/>
    <property type="match status" value="1"/>
</dbReference>
<evidence type="ECO:0000313" key="1">
    <source>
        <dbReference type="EMBL" id="QNO49190.1"/>
    </source>
</evidence>
<dbReference type="InterPro" id="IPR029035">
    <property type="entry name" value="DHS-like_NAD/FAD-binding_dom"/>
</dbReference>
<accession>A0A7G9YMF6</accession>
<name>A0A7G9YMF6_9EURY</name>
<gene>
    <name evidence="1" type="ORF">CDCKMDEO_00035</name>
</gene>
<dbReference type="Gene3D" id="3.40.50.1220">
    <property type="entry name" value="TPP-binding domain"/>
    <property type="match status" value="1"/>
</dbReference>
<reference evidence="1" key="1">
    <citation type="submission" date="2020-06" db="EMBL/GenBank/DDBJ databases">
        <title>Unique genomic features of the anaerobic methanotrophic archaea.</title>
        <authorList>
            <person name="Chadwick G.L."/>
            <person name="Skennerton C.T."/>
            <person name="Laso-Perez R."/>
            <person name="Leu A.O."/>
            <person name="Speth D.R."/>
            <person name="Yu H."/>
            <person name="Morgan-Lang C."/>
            <person name="Hatzenpichler R."/>
            <person name="Goudeau D."/>
            <person name="Malmstrom R."/>
            <person name="Brazelton W.J."/>
            <person name="Woyke T."/>
            <person name="Hallam S.J."/>
            <person name="Tyson G.W."/>
            <person name="Wegener G."/>
            <person name="Boetius A."/>
            <person name="Orphan V."/>
        </authorList>
    </citation>
    <scope>NUCLEOTIDE SEQUENCE</scope>
</reference>